<keyword evidence="2" id="KW-1185">Reference proteome</keyword>
<dbReference type="EMBL" id="QAON01000001">
    <property type="protein sequence ID" value="PTQ91299.1"/>
    <property type="molecule type" value="Genomic_DNA"/>
</dbReference>
<organism evidence="1 2">
    <name type="scientific">Agitococcus lubricus</name>
    <dbReference type="NCBI Taxonomy" id="1077255"/>
    <lineage>
        <taxon>Bacteria</taxon>
        <taxon>Pseudomonadati</taxon>
        <taxon>Pseudomonadota</taxon>
        <taxon>Gammaproteobacteria</taxon>
        <taxon>Moraxellales</taxon>
        <taxon>Moraxellaceae</taxon>
        <taxon>Agitococcus</taxon>
    </lineage>
</organism>
<proteinExistence type="predicted"/>
<sequence length="294" mass="32821">MLMTQLPTLGLGISLSLSAQPDPVTIIKNSAISFVEYAGLVDVARVWPDVKRIQNAGATVLYHPSYINFCGSFANQAHWLRQTAEHIQQVGSAWFAQDCAYCFWQQEQGYSTQLGYFIPPILNEQSLAQAIVRVKEVQALVPVVVAIEPPPMLFVVGDMPLWTFFQRLAEATDCAILLDMGHLVSYELASGLNIREHLQAFAPERVIEVHIAGGRLEQQADGEMYIDAHEYPILEQTWQMLAKVLPHLPHLKAVCYECEGMSQEAVLSTLSRLKQTVETYSINAELVAHIRAKS</sequence>
<protein>
    <submittedName>
        <fullName evidence="1">Uncharacterized protein DUF692</fullName>
    </submittedName>
</protein>
<dbReference type="AlphaFoldDB" id="A0A2T5J3V6"/>
<dbReference type="Pfam" id="PF05114">
    <property type="entry name" value="MbnB_TglH_ChrH"/>
    <property type="match status" value="1"/>
</dbReference>
<dbReference type="PANTHER" id="PTHR42194:SF1">
    <property type="entry name" value="UPF0276 PROTEIN HI_1600"/>
    <property type="match status" value="1"/>
</dbReference>
<evidence type="ECO:0000313" key="1">
    <source>
        <dbReference type="EMBL" id="PTQ91299.1"/>
    </source>
</evidence>
<accession>A0A2T5J3V6</accession>
<reference evidence="1 2" key="1">
    <citation type="submission" date="2018-04" db="EMBL/GenBank/DDBJ databases">
        <title>Genomic Encyclopedia of Archaeal and Bacterial Type Strains, Phase II (KMG-II): from individual species to whole genera.</title>
        <authorList>
            <person name="Goeker M."/>
        </authorList>
    </citation>
    <scope>NUCLEOTIDE SEQUENCE [LARGE SCALE GENOMIC DNA]</scope>
    <source>
        <strain evidence="1 2">DSM 5822</strain>
    </source>
</reference>
<dbReference type="Proteomes" id="UP000244223">
    <property type="component" value="Unassembled WGS sequence"/>
</dbReference>
<dbReference type="OrthoDB" id="1932681at2"/>
<name>A0A2T5J3V6_9GAMM</name>
<evidence type="ECO:0000313" key="2">
    <source>
        <dbReference type="Proteomes" id="UP000244223"/>
    </source>
</evidence>
<dbReference type="PANTHER" id="PTHR42194">
    <property type="entry name" value="UPF0276 PROTEIN HI_1600"/>
    <property type="match status" value="1"/>
</dbReference>
<dbReference type="Gene3D" id="3.20.20.150">
    <property type="entry name" value="Divalent-metal-dependent TIM barrel enzymes"/>
    <property type="match status" value="1"/>
</dbReference>
<comment type="caution">
    <text evidence="1">The sequence shown here is derived from an EMBL/GenBank/DDBJ whole genome shotgun (WGS) entry which is preliminary data.</text>
</comment>
<gene>
    <name evidence="1" type="ORF">C8N29_101372</name>
</gene>
<dbReference type="InterPro" id="IPR007801">
    <property type="entry name" value="MbnB/TglH/ChrH"/>
</dbReference>
<dbReference type="RefSeq" id="WP_107864313.1">
    <property type="nucleotide sequence ID" value="NZ_QAON01000001.1"/>
</dbReference>